<name>A0A3L6SBI4_PANMI</name>
<evidence type="ECO:0000313" key="4">
    <source>
        <dbReference type="Proteomes" id="UP000275267"/>
    </source>
</evidence>
<dbReference type="Pfam" id="PF00650">
    <property type="entry name" value="CRAL_TRIO"/>
    <property type="match status" value="2"/>
</dbReference>
<reference evidence="4" key="1">
    <citation type="journal article" date="2019" name="Nat. Commun.">
        <title>The genome of broomcorn millet.</title>
        <authorList>
            <person name="Zou C."/>
            <person name="Miki D."/>
            <person name="Li D."/>
            <person name="Tang Q."/>
            <person name="Xiao L."/>
            <person name="Rajput S."/>
            <person name="Deng P."/>
            <person name="Jia W."/>
            <person name="Huang R."/>
            <person name="Zhang M."/>
            <person name="Sun Y."/>
            <person name="Hu J."/>
            <person name="Fu X."/>
            <person name="Schnable P.S."/>
            <person name="Li F."/>
            <person name="Zhang H."/>
            <person name="Feng B."/>
            <person name="Zhu X."/>
            <person name="Liu R."/>
            <person name="Schnable J.C."/>
            <person name="Zhu J.-K."/>
            <person name="Zhang H."/>
        </authorList>
    </citation>
    <scope>NUCLEOTIDE SEQUENCE [LARGE SCALE GENOMIC DNA]</scope>
</reference>
<accession>A0A3L6SBI4</accession>
<dbReference type="PROSITE" id="PS50191">
    <property type="entry name" value="CRAL_TRIO"/>
    <property type="match status" value="1"/>
</dbReference>
<dbReference type="Gene3D" id="3.40.525.10">
    <property type="entry name" value="CRAL-TRIO lipid binding domain"/>
    <property type="match status" value="1"/>
</dbReference>
<dbReference type="SMART" id="SM00516">
    <property type="entry name" value="SEC14"/>
    <property type="match status" value="1"/>
</dbReference>
<keyword evidence="4" id="KW-1185">Reference proteome</keyword>
<evidence type="ECO:0000256" key="1">
    <source>
        <dbReference type="SAM" id="MobiDB-lite"/>
    </source>
</evidence>
<dbReference type="Proteomes" id="UP000275267">
    <property type="component" value="Unassembled WGS sequence"/>
</dbReference>
<feature type="region of interest" description="Disordered" evidence="1">
    <location>
        <begin position="339"/>
        <end position="380"/>
    </location>
</feature>
<dbReference type="SUPFAM" id="SSF52087">
    <property type="entry name" value="CRAL/TRIO domain"/>
    <property type="match status" value="2"/>
</dbReference>
<dbReference type="STRING" id="4540.A0A3L6SBI4"/>
<proteinExistence type="predicted"/>
<dbReference type="OrthoDB" id="75724at2759"/>
<comment type="caution">
    <text evidence="3">The sequence shown here is derived from an EMBL/GenBank/DDBJ whole genome shotgun (WGS) entry which is preliminary data.</text>
</comment>
<sequence length="478" mass="52880">MAIDKVDAKEREKIEAVRKLLRKQAPLSAKQAQYCNDACVERFLRSRGESVKKAAKHLRTVLSWRETVGADHIMADEFSAELADGVAFVAGHDDDGRPVVVFRIKQDYPKFHSQKSFVRLLVFTLEVAVACMSRFVDQFVLLFDAKKRRKKFQSEIEAASAALALACKSPAAVVWYSGFFRSASAFLNLLMGTLKIVADYYPGRLHRAFVIDPPSLFSVLWKGVRPFVELASATAVVCSLDFEDSLEDASFTAYPRTASLRFEPAAAAAVVGKAGVGSASSRFSVTPTDNPVKPWYLSTIPASVGSRSVVPTSSPSLVGASPLSARSFSFASPAALRSTAATPPPFPRGGGGAPLTPSSAAKGQKTPPPPQQQFPRTPRPSFLQSPSMLFAFRKDGQASRVERERESFLPFLRFYRRPYDEISYRAKMRPPLGGLISIVGEKFKQKPEFKQKPVQQPLRRHAGLHQQHHHHYQQQQRI</sequence>
<dbReference type="InterPro" id="IPR001251">
    <property type="entry name" value="CRAL-TRIO_dom"/>
</dbReference>
<dbReference type="AlphaFoldDB" id="A0A3L6SBI4"/>
<dbReference type="SUPFAM" id="SSF46938">
    <property type="entry name" value="CRAL/TRIO N-terminal domain"/>
    <property type="match status" value="1"/>
</dbReference>
<dbReference type="InterPro" id="IPR036273">
    <property type="entry name" value="CRAL/TRIO_N_dom_sf"/>
</dbReference>
<dbReference type="EMBL" id="PQIB02000005">
    <property type="protein sequence ID" value="RLN18375.1"/>
    <property type="molecule type" value="Genomic_DNA"/>
</dbReference>
<evidence type="ECO:0000313" key="3">
    <source>
        <dbReference type="EMBL" id="RLN18375.1"/>
    </source>
</evidence>
<protein>
    <recommendedName>
        <fullName evidence="2">CRAL-TRIO domain-containing protein</fullName>
    </recommendedName>
</protein>
<feature type="compositionally biased region" description="Basic residues" evidence="1">
    <location>
        <begin position="458"/>
        <end position="472"/>
    </location>
</feature>
<gene>
    <name evidence="3" type="ORF">C2845_PM02G33160</name>
</gene>
<dbReference type="PANTHER" id="PTHR47104:SF1">
    <property type="entry name" value="SEC14P-LIKE PHOSPHATIDYLINOSITOL TRANSFER FAMILY PROTEIN"/>
    <property type="match status" value="1"/>
</dbReference>
<organism evidence="3 4">
    <name type="scientific">Panicum miliaceum</name>
    <name type="common">Proso millet</name>
    <name type="synonym">Broomcorn millet</name>
    <dbReference type="NCBI Taxonomy" id="4540"/>
    <lineage>
        <taxon>Eukaryota</taxon>
        <taxon>Viridiplantae</taxon>
        <taxon>Streptophyta</taxon>
        <taxon>Embryophyta</taxon>
        <taxon>Tracheophyta</taxon>
        <taxon>Spermatophyta</taxon>
        <taxon>Magnoliopsida</taxon>
        <taxon>Liliopsida</taxon>
        <taxon>Poales</taxon>
        <taxon>Poaceae</taxon>
        <taxon>PACMAD clade</taxon>
        <taxon>Panicoideae</taxon>
        <taxon>Panicodae</taxon>
        <taxon>Paniceae</taxon>
        <taxon>Panicinae</taxon>
        <taxon>Panicum</taxon>
        <taxon>Panicum sect. Panicum</taxon>
    </lineage>
</organism>
<feature type="region of interest" description="Disordered" evidence="1">
    <location>
        <begin position="448"/>
        <end position="478"/>
    </location>
</feature>
<feature type="domain" description="CRAL-TRIO" evidence="2">
    <location>
        <begin position="75"/>
        <end position="255"/>
    </location>
</feature>
<evidence type="ECO:0000259" key="2">
    <source>
        <dbReference type="PROSITE" id="PS50191"/>
    </source>
</evidence>
<dbReference type="CDD" id="cd00170">
    <property type="entry name" value="SEC14"/>
    <property type="match status" value="1"/>
</dbReference>
<dbReference type="PANTHER" id="PTHR47104">
    <property type="entry name" value="SEC14P-LIKE PHOSPHATIDYLINOSITOL TRANSFER FAMILY PROTEIN"/>
    <property type="match status" value="1"/>
</dbReference>
<dbReference type="InterPro" id="IPR036865">
    <property type="entry name" value="CRAL-TRIO_dom_sf"/>
</dbReference>